<dbReference type="InterPro" id="IPR042070">
    <property type="entry name" value="PucR_C-HTH_sf"/>
</dbReference>
<comment type="caution">
    <text evidence="2">The sequence shown here is derived from an EMBL/GenBank/DDBJ whole genome shotgun (WGS) entry which is preliminary data.</text>
</comment>
<evidence type="ECO:0000313" key="2">
    <source>
        <dbReference type="EMBL" id="KFI63710.1"/>
    </source>
</evidence>
<dbReference type="InterPro" id="IPR025736">
    <property type="entry name" value="PucR_C-HTH_dom"/>
</dbReference>
<accession>A0A087AY60</accession>
<evidence type="ECO:0000259" key="1">
    <source>
        <dbReference type="Pfam" id="PF13556"/>
    </source>
</evidence>
<dbReference type="PANTHER" id="PTHR33744:SF7">
    <property type="entry name" value="PUCR FAMILY TRANSCRIPTIONAL REGULATOR"/>
    <property type="match status" value="1"/>
</dbReference>
<name>A0A087AY60_9BIFI</name>
<dbReference type="STRING" id="1688.BCUN_1192"/>
<dbReference type="Gene3D" id="1.20.5.5100">
    <property type="match status" value="1"/>
</dbReference>
<feature type="domain" description="PucR C-terminal helix-turn-helix" evidence="1">
    <location>
        <begin position="198"/>
        <end position="254"/>
    </location>
</feature>
<dbReference type="eggNOG" id="COG2508">
    <property type="taxonomic scope" value="Bacteria"/>
</dbReference>
<dbReference type="Gene3D" id="1.10.10.2840">
    <property type="entry name" value="PucR C-terminal helix-turn-helix domain"/>
    <property type="match status" value="1"/>
</dbReference>
<dbReference type="Gene3D" id="3.30.70.2730">
    <property type="match status" value="1"/>
</dbReference>
<dbReference type="PANTHER" id="PTHR33744">
    <property type="entry name" value="CARBOHYDRATE DIACID REGULATOR"/>
    <property type="match status" value="1"/>
</dbReference>
<sequence>MLGNEHDDFLDLLGGRTDDDTIARIAFECLLNGIDDSRVTALLNIVGWRGEFSCFAIGGEPAQSLGDTVAAMRGSIADLGGIAPLIGVYGSIIIMCARVQAAVSPEVACTAVMPAFAKDRAVYLSPIRAGLEGAMHTVRETVFSLQAAPALLNAPRPLRADDVLPERALIGDDLARDELYRNVYLVLRGDNDDDPTFRTVSTFLEHGGSLETTAKELGIHPNTVRYRLKRAAETIGWDVTDPRDAFVLNTALAIGRIRDR</sequence>
<dbReference type="Proteomes" id="UP000029067">
    <property type="component" value="Unassembled WGS sequence"/>
</dbReference>
<dbReference type="Pfam" id="PF13556">
    <property type="entry name" value="HTH_30"/>
    <property type="match status" value="1"/>
</dbReference>
<dbReference type="InterPro" id="IPR051448">
    <property type="entry name" value="CdaR-like_regulators"/>
</dbReference>
<reference evidence="2 3" key="1">
    <citation type="submission" date="2014-03" db="EMBL/GenBank/DDBJ databases">
        <title>Genomics of Bifidobacteria.</title>
        <authorList>
            <person name="Ventura M."/>
            <person name="Milani C."/>
            <person name="Lugli G.A."/>
        </authorList>
    </citation>
    <scope>NUCLEOTIDE SEQUENCE [LARGE SCALE GENOMIC DNA]</scope>
    <source>
        <strain evidence="2 3">LMG 10738</strain>
    </source>
</reference>
<organism evidence="2 3">
    <name type="scientific">Bifidobacterium cuniculi</name>
    <dbReference type="NCBI Taxonomy" id="1688"/>
    <lineage>
        <taxon>Bacteria</taxon>
        <taxon>Bacillati</taxon>
        <taxon>Actinomycetota</taxon>
        <taxon>Actinomycetes</taxon>
        <taxon>Bifidobacteriales</taxon>
        <taxon>Bifidobacteriaceae</taxon>
        <taxon>Bifidobacterium</taxon>
    </lineage>
</organism>
<dbReference type="AlphaFoldDB" id="A0A087AY60"/>
<proteinExistence type="predicted"/>
<protein>
    <submittedName>
        <fullName evidence="2">Regulator of polyketide synthase expression</fullName>
    </submittedName>
</protein>
<dbReference type="EMBL" id="JGYV01000007">
    <property type="protein sequence ID" value="KFI63710.1"/>
    <property type="molecule type" value="Genomic_DNA"/>
</dbReference>
<keyword evidence="3" id="KW-1185">Reference proteome</keyword>
<evidence type="ECO:0000313" key="3">
    <source>
        <dbReference type="Proteomes" id="UP000029067"/>
    </source>
</evidence>
<dbReference type="RefSeq" id="WP_033518077.1">
    <property type="nucleotide sequence ID" value="NZ_JGYV01000007.1"/>
</dbReference>
<gene>
    <name evidence="2" type="ORF">BCUN_1192</name>
</gene>